<organism evidence="1 2">
    <name type="scientific">Entomophthora muscae</name>
    <dbReference type="NCBI Taxonomy" id="34485"/>
    <lineage>
        <taxon>Eukaryota</taxon>
        <taxon>Fungi</taxon>
        <taxon>Fungi incertae sedis</taxon>
        <taxon>Zoopagomycota</taxon>
        <taxon>Entomophthoromycotina</taxon>
        <taxon>Entomophthoromycetes</taxon>
        <taxon>Entomophthorales</taxon>
        <taxon>Entomophthoraceae</taxon>
        <taxon>Entomophthora</taxon>
    </lineage>
</organism>
<gene>
    <name evidence="1" type="ORF">DSO57_1019497</name>
</gene>
<evidence type="ECO:0000313" key="1">
    <source>
        <dbReference type="EMBL" id="KAJ9065457.1"/>
    </source>
</evidence>
<accession>A0ACC2ST68</accession>
<reference evidence="1" key="1">
    <citation type="submission" date="2022-04" db="EMBL/GenBank/DDBJ databases">
        <title>Genome of the entomopathogenic fungus Entomophthora muscae.</title>
        <authorList>
            <person name="Elya C."/>
            <person name="Lovett B.R."/>
            <person name="Lee E."/>
            <person name="Macias A.M."/>
            <person name="Hajek A.E."/>
            <person name="De Bivort B.L."/>
            <person name="Kasson M.T."/>
            <person name="De Fine Licht H.H."/>
            <person name="Stajich J.E."/>
        </authorList>
    </citation>
    <scope>NUCLEOTIDE SEQUENCE</scope>
    <source>
        <strain evidence="1">Berkeley</strain>
    </source>
</reference>
<sequence>MSDLDPKIQMDTGEPHPQTGEDLANTDEAPQQGIPMETDQGIDANQVIEPKTNPHPWKEASKLSNHDNQSDESSQPIIEEDHRSETPLNKKRDQQNARSRATGSASPTRDASESSRRPRSRTRTNVKQAKRNPHSKYSIADMEFLESHNVNLDDIAIWASLGFQVEQVIRWHAAEFSPHIAMEWKKIGLSVGIAIK</sequence>
<evidence type="ECO:0000313" key="2">
    <source>
        <dbReference type="Proteomes" id="UP001165960"/>
    </source>
</evidence>
<dbReference type="EMBL" id="QTSX02004348">
    <property type="protein sequence ID" value="KAJ9065457.1"/>
    <property type="molecule type" value="Genomic_DNA"/>
</dbReference>
<keyword evidence="2" id="KW-1185">Reference proteome</keyword>
<name>A0ACC2ST68_9FUNG</name>
<proteinExistence type="predicted"/>
<protein>
    <submittedName>
        <fullName evidence="1">Uncharacterized protein</fullName>
    </submittedName>
</protein>
<comment type="caution">
    <text evidence="1">The sequence shown here is derived from an EMBL/GenBank/DDBJ whole genome shotgun (WGS) entry which is preliminary data.</text>
</comment>
<dbReference type="Proteomes" id="UP001165960">
    <property type="component" value="Unassembled WGS sequence"/>
</dbReference>